<gene>
    <name evidence="1" type="ORF">Theth_0292</name>
</gene>
<dbReference type="AlphaFoldDB" id="F7YV91"/>
<dbReference type="PANTHER" id="PTHR37166">
    <property type="entry name" value="PROTEIN FLAG"/>
    <property type="match status" value="1"/>
</dbReference>
<dbReference type="RefSeq" id="WP_013931614.1">
    <property type="nucleotide sequence ID" value="NC_015707.1"/>
</dbReference>
<dbReference type="InterPro" id="IPR035924">
    <property type="entry name" value="FlaG-like_sf"/>
</dbReference>
<keyword evidence="1" id="KW-0282">Flagellum</keyword>
<organism evidence="1 2">
    <name type="scientific">Pseudothermotoga thermarum DSM 5069</name>
    <dbReference type="NCBI Taxonomy" id="688269"/>
    <lineage>
        <taxon>Bacteria</taxon>
        <taxon>Thermotogati</taxon>
        <taxon>Thermotogota</taxon>
        <taxon>Thermotogae</taxon>
        <taxon>Thermotogales</taxon>
        <taxon>Thermotogaceae</taxon>
        <taxon>Pseudothermotoga</taxon>
    </lineage>
</organism>
<reference evidence="1 2" key="1">
    <citation type="submission" date="2010-11" db="EMBL/GenBank/DDBJ databases">
        <title>The complete genome of Thermotoga thermarum DSM 5069.</title>
        <authorList>
            <consortium name="US DOE Joint Genome Institute (JGI-PGF)"/>
            <person name="Lucas S."/>
            <person name="Copeland A."/>
            <person name="Lapidus A."/>
            <person name="Bruce D."/>
            <person name="Goodwin L."/>
            <person name="Pitluck S."/>
            <person name="Kyrpides N."/>
            <person name="Mavromatis K."/>
            <person name="Ivanova N."/>
            <person name="Zeytun A."/>
            <person name="Brettin T."/>
            <person name="Detter J.C."/>
            <person name="Tapia R."/>
            <person name="Han C."/>
            <person name="Land M."/>
            <person name="Hauser L."/>
            <person name="Markowitz V."/>
            <person name="Cheng J.-F."/>
            <person name="Hugenholtz P."/>
            <person name="Woyke T."/>
            <person name="Wu D."/>
            <person name="Spring S."/>
            <person name="Schroeder M."/>
            <person name="Brambilla E."/>
            <person name="Klenk H.-P."/>
            <person name="Eisen J.A."/>
        </authorList>
    </citation>
    <scope>NUCLEOTIDE SEQUENCE [LARGE SCALE GENOMIC DNA]</scope>
    <source>
        <strain evidence="1 2">DSM 5069</strain>
    </source>
</reference>
<accession>F7YV91</accession>
<dbReference type="InterPro" id="IPR005186">
    <property type="entry name" value="FlaG"/>
</dbReference>
<dbReference type="EMBL" id="CP002351">
    <property type="protein sequence ID" value="AEH50391.1"/>
    <property type="molecule type" value="Genomic_DNA"/>
</dbReference>
<evidence type="ECO:0000313" key="2">
    <source>
        <dbReference type="Proteomes" id="UP000006804"/>
    </source>
</evidence>
<dbReference type="Pfam" id="PF03646">
    <property type="entry name" value="FlaG"/>
    <property type="match status" value="1"/>
</dbReference>
<dbReference type="eggNOG" id="COG1334">
    <property type="taxonomic scope" value="Bacteria"/>
</dbReference>
<dbReference type="Proteomes" id="UP000006804">
    <property type="component" value="Chromosome"/>
</dbReference>
<protein>
    <submittedName>
        <fullName evidence="1">Flagellar protein FlaG protein</fullName>
    </submittedName>
</protein>
<evidence type="ECO:0000313" key="1">
    <source>
        <dbReference type="EMBL" id="AEH50391.1"/>
    </source>
</evidence>
<keyword evidence="2" id="KW-1185">Reference proteome</keyword>
<dbReference type="KEGG" id="tta:Theth_0292"/>
<dbReference type="Gene3D" id="3.30.160.170">
    <property type="entry name" value="FlaG-like"/>
    <property type="match status" value="1"/>
</dbReference>
<dbReference type="OrthoDB" id="9799867at2"/>
<dbReference type="HOGENOM" id="CLU_120910_3_3_0"/>
<dbReference type="STRING" id="688269.Theth_0292"/>
<dbReference type="PATRIC" id="fig|688269.3.peg.301"/>
<dbReference type="PANTHER" id="PTHR37166:SF1">
    <property type="entry name" value="PROTEIN FLAG"/>
    <property type="match status" value="1"/>
</dbReference>
<keyword evidence="1" id="KW-0969">Cilium</keyword>
<name>F7YV91_9THEM</name>
<proteinExistence type="predicted"/>
<dbReference type="SUPFAM" id="SSF160214">
    <property type="entry name" value="FlaG-like"/>
    <property type="match status" value="1"/>
</dbReference>
<keyword evidence="1" id="KW-0966">Cell projection</keyword>
<sequence length="125" mass="14471">MRIEPTGGINKIANVSEQIQQNNITKANVVKVQQHLNEQRLEQEKQPGNLDAENLIKEIEKKLEKIKIIFRGEAQFIYDQELNIIIVKIKDKETGEIIRQIPTEVAIRIAKNLQELIGMLFDERV</sequence>